<evidence type="ECO:0000256" key="1">
    <source>
        <dbReference type="ARBA" id="ARBA00004389"/>
    </source>
</evidence>
<dbReference type="GO" id="GO:0006886">
    <property type="term" value="P:intracellular protein transport"/>
    <property type="evidence" value="ECO:0007669"/>
    <property type="project" value="TreeGrafter"/>
</dbReference>
<proteinExistence type="inferred from homology"/>
<dbReference type="InterPro" id="IPR019009">
    <property type="entry name" value="SRP_receptor_beta_su"/>
</dbReference>
<name>A0A2T0FPD8_9ASCO</name>
<keyword evidence="6" id="KW-0256">Endoplasmic reticulum</keyword>
<comment type="caution">
    <text evidence="11">The sequence shown here is derived from an EMBL/GenBank/DDBJ whole genome shotgun (WGS) entry which is preliminary data.</text>
</comment>
<dbReference type="SUPFAM" id="SSF52540">
    <property type="entry name" value="P-loop containing nucleoside triphosphate hydrolases"/>
    <property type="match status" value="1"/>
</dbReference>
<dbReference type="GO" id="GO:0003924">
    <property type="term" value="F:GTPase activity"/>
    <property type="evidence" value="ECO:0007669"/>
    <property type="project" value="TreeGrafter"/>
</dbReference>
<dbReference type="AlphaFoldDB" id="A0A2T0FPD8"/>
<dbReference type="Pfam" id="PF09439">
    <property type="entry name" value="SRPRB"/>
    <property type="match status" value="1"/>
</dbReference>
<organism evidence="11 12">
    <name type="scientific">Wickerhamiella sorbophila</name>
    <dbReference type="NCBI Taxonomy" id="45607"/>
    <lineage>
        <taxon>Eukaryota</taxon>
        <taxon>Fungi</taxon>
        <taxon>Dikarya</taxon>
        <taxon>Ascomycota</taxon>
        <taxon>Saccharomycotina</taxon>
        <taxon>Dipodascomycetes</taxon>
        <taxon>Dipodascales</taxon>
        <taxon>Trichomonascaceae</taxon>
        <taxon>Wickerhamiella</taxon>
    </lineage>
</organism>
<dbReference type="Gene3D" id="3.40.50.300">
    <property type="entry name" value="P-loop containing nucleotide triphosphate hydrolases"/>
    <property type="match status" value="1"/>
</dbReference>
<dbReference type="OrthoDB" id="41266at2759"/>
<dbReference type="PROSITE" id="PS51417">
    <property type="entry name" value="ARF"/>
    <property type="match status" value="1"/>
</dbReference>
<dbReference type="GO" id="GO:0043001">
    <property type="term" value="P:Golgi to plasma membrane protein transport"/>
    <property type="evidence" value="ECO:0007669"/>
    <property type="project" value="TreeGrafter"/>
</dbReference>
<keyword evidence="7" id="KW-1133">Transmembrane helix</keyword>
<comment type="similarity">
    <text evidence="2">Belongs to the SRP receptor beta subunit family.</text>
</comment>
<evidence type="ECO:0000256" key="4">
    <source>
        <dbReference type="ARBA" id="ARBA00022692"/>
    </source>
</evidence>
<evidence type="ECO:0000256" key="2">
    <source>
        <dbReference type="ARBA" id="ARBA00005619"/>
    </source>
</evidence>
<accession>A0A2T0FPD8</accession>
<evidence type="ECO:0000313" key="11">
    <source>
        <dbReference type="EMBL" id="PRT56852.1"/>
    </source>
</evidence>
<keyword evidence="10 11" id="KW-0675">Receptor</keyword>
<keyword evidence="12" id="KW-1185">Reference proteome</keyword>
<dbReference type="PANTHER" id="PTHR45909:SF1">
    <property type="entry name" value="ADP-RIBOSYLATION FACTOR-RELATED PROTEIN 1"/>
    <property type="match status" value="1"/>
</dbReference>
<dbReference type="InterPro" id="IPR024156">
    <property type="entry name" value="Small_GTPase_ARF"/>
</dbReference>
<evidence type="ECO:0000256" key="5">
    <source>
        <dbReference type="ARBA" id="ARBA00022741"/>
    </source>
</evidence>
<dbReference type="PANTHER" id="PTHR45909">
    <property type="entry name" value="ADP-RIBOSYLATION FACTOR-RELATED PROTEIN 1"/>
    <property type="match status" value="1"/>
</dbReference>
<evidence type="ECO:0000256" key="3">
    <source>
        <dbReference type="ARBA" id="ARBA00020256"/>
    </source>
</evidence>
<reference evidence="11 12" key="1">
    <citation type="submission" date="2017-04" db="EMBL/GenBank/DDBJ databases">
        <title>Genome sequencing of [Candida] sorbophila.</title>
        <authorList>
            <person name="Ahn J.O."/>
        </authorList>
    </citation>
    <scope>NUCLEOTIDE SEQUENCE [LARGE SCALE GENOMIC DNA]</scope>
    <source>
        <strain evidence="11 12">DS02</strain>
    </source>
</reference>
<keyword evidence="8" id="KW-0342">GTP-binding</keyword>
<evidence type="ECO:0000256" key="9">
    <source>
        <dbReference type="ARBA" id="ARBA00023136"/>
    </source>
</evidence>
<dbReference type="Proteomes" id="UP000238350">
    <property type="component" value="Unassembled WGS sequence"/>
</dbReference>
<dbReference type="GO" id="GO:0005525">
    <property type="term" value="F:GTP binding"/>
    <property type="evidence" value="ECO:0007669"/>
    <property type="project" value="UniProtKB-KW"/>
</dbReference>
<dbReference type="RefSeq" id="XP_024666797.1">
    <property type="nucleotide sequence ID" value="XM_024811029.1"/>
</dbReference>
<gene>
    <name evidence="11" type="ORF">B9G98_04472</name>
</gene>
<dbReference type="InterPro" id="IPR027417">
    <property type="entry name" value="P-loop_NTPase"/>
</dbReference>
<sequence length="234" mass="25499">MMLIVSTALLGLVIALALFFVFQTKSKTSGTPTILLVGPSGSGKTSLFNLWTDVEADTVTSVVPNRCENVPLQISEDGEDTDRFTLVDLPGHEKLEHLTWAEFDPSSNVRAVLFVVDAASGQQKIAAAASQLFKLLLRTENHGINVLILANKCDLFNTMSSSRVKTILETEIGAIRSSKQQSVGEAGSDEAEERAWIGLDGKFQFEDLESVVQVLDGSVKLKKTTKWDKWLSGI</sequence>
<keyword evidence="5" id="KW-0547">Nucleotide-binding</keyword>
<protein>
    <recommendedName>
        <fullName evidence="3">Signal recognition particle receptor subunit beta</fullName>
    </recommendedName>
</protein>
<keyword evidence="9" id="KW-0472">Membrane</keyword>
<dbReference type="GO" id="GO:0005789">
    <property type="term" value="C:endoplasmic reticulum membrane"/>
    <property type="evidence" value="ECO:0007669"/>
    <property type="project" value="UniProtKB-SubCell"/>
</dbReference>
<keyword evidence="4" id="KW-0812">Transmembrane</keyword>
<evidence type="ECO:0000256" key="7">
    <source>
        <dbReference type="ARBA" id="ARBA00022989"/>
    </source>
</evidence>
<dbReference type="GeneID" id="36518220"/>
<evidence type="ECO:0000256" key="6">
    <source>
        <dbReference type="ARBA" id="ARBA00022824"/>
    </source>
</evidence>
<dbReference type="STRING" id="45607.A0A2T0FPD8"/>
<evidence type="ECO:0000256" key="10">
    <source>
        <dbReference type="ARBA" id="ARBA00023170"/>
    </source>
</evidence>
<comment type="subcellular location">
    <subcellularLocation>
        <location evidence="1">Endoplasmic reticulum membrane</location>
        <topology evidence="1">Single-pass membrane protein</topology>
    </subcellularLocation>
</comment>
<evidence type="ECO:0000313" key="12">
    <source>
        <dbReference type="Proteomes" id="UP000238350"/>
    </source>
</evidence>
<evidence type="ECO:0000256" key="8">
    <source>
        <dbReference type="ARBA" id="ARBA00023134"/>
    </source>
</evidence>
<dbReference type="GO" id="GO:0005794">
    <property type="term" value="C:Golgi apparatus"/>
    <property type="evidence" value="ECO:0007669"/>
    <property type="project" value="TreeGrafter"/>
</dbReference>
<dbReference type="GO" id="GO:0034067">
    <property type="term" value="P:protein localization to Golgi apparatus"/>
    <property type="evidence" value="ECO:0007669"/>
    <property type="project" value="TreeGrafter"/>
</dbReference>
<dbReference type="EMBL" id="NDIQ01000022">
    <property type="protein sequence ID" value="PRT56852.1"/>
    <property type="molecule type" value="Genomic_DNA"/>
</dbReference>